<dbReference type="Proteomes" id="UP000287173">
    <property type="component" value="Unassembled WGS sequence"/>
</dbReference>
<dbReference type="Proteomes" id="UP000288082">
    <property type="component" value="Unassembled WGS sequence"/>
</dbReference>
<evidence type="ECO:0000313" key="1">
    <source>
        <dbReference type="EMBL" id="RTG99687.1"/>
    </source>
</evidence>
<gene>
    <name evidence="2" type="ORF">CSW30_13235</name>
    <name evidence="1" type="ORF">CSW50_12170</name>
</gene>
<accession>A0A430UL66</accession>
<sequence>MARKCQVCVHPRRSEIDELLVQSVPIREIVSRFDGISGKALYRHRAHIAQLIQRHEEELADDLVARIRELNRIARETLEEARQARRYASVAALIGSALKSLELEAKLIGKLQDGKVQVGVGVQVQMGSMVAVPVAALEALQRAVLDAPVEVRERIAMALAEVVRESHGRR</sequence>
<dbReference type="EMBL" id="PEMG01000456">
    <property type="protein sequence ID" value="RTI04501.1"/>
    <property type="molecule type" value="Genomic_DNA"/>
</dbReference>
<name>A0A430UL66_THESC</name>
<comment type="caution">
    <text evidence="2">The sequence shown here is derived from an EMBL/GenBank/DDBJ whole genome shotgun (WGS) entry which is preliminary data.</text>
</comment>
<organism evidence="2 3">
    <name type="scientific">Thermus scotoductus</name>
    <dbReference type="NCBI Taxonomy" id="37636"/>
    <lineage>
        <taxon>Bacteria</taxon>
        <taxon>Thermotogati</taxon>
        <taxon>Deinococcota</taxon>
        <taxon>Deinococci</taxon>
        <taxon>Thermales</taxon>
        <taxon>Thermaceae</taxon>
        <taxon>Thermus</taxon>
    </lineage>
</organism>
<protein>
    <submittedName>
        <fullName evidence="2">Uncharacterized protein</fullName>
    </submittedName>
</protein>
<dbReference type="AlphaFoldDB" id="A0A430UL66"/>
<evidence type="ECO:0000313" key="2">
    <source>
        <dbReference type="EMBL" id="RTI04501.1"/>
    </source>
</evidence>
<dbReference type="EMBL" id="PELM01000458">
    <property type="protein sequence ID" value="RTG99687.1"/>
    <property type="molecule type" value="Genomic_DNA"/>
</dbReference>
<evidence type="ECO:0000313" key="4">
    <source>
        <dbReference type="Proteomes" id="UP000288082"/>
    </source>
</evidence>
<reference evidence="3 4" key="1">
    <citation type="journal article" date="2019" name="Extremophiles">
        <title>Biogeography of thermophiles and predominance of Thermus scotoductus in domestic water heaters.</title>
        <authorList>
            <person name="Wilpiszeski R.L."/>
            <person name="Zhang Z."/>
            <person name="House C.H."/>
        </authorList>
    </citation>
    <scope>NUCLEOTIDE SEQUENCE [LARGE SCALE GENOMIC DNA]</scope>
    <source>
        <strain evidence="2 3">17_S17</strain>
        <strain evidence="1 4">38_S38</strain>
    </source>
</reference>
<proteinExistence type="predicted"/>
<evidence type="ECO:0000313" key="3">
    <source>
        <dbReference type="Proteomes" id="UP000287173"/>
    </source>
</evidence>